<protein>
    <submittedName>
        <fullName evidence="2">Uncharacterized protein</fullName>
    </submittedName>
</protein>
<gene>
    <name evidence="2" type="ORF">PGLA2088_LOCUS2079</name>
</gene>
<evidence type="ECO:0000313" key="2">
    <source>
        <dbReference type="EMBL" id="CAE8640229.1"/>
    </source>
</evidence>
<feature type="compositionally biased region" description="Low complexity" evidence="1">
    <location>
        <begin position="93"/>
        <end position="111"/>
    </location>
</feature>
<evidence type="ECO:0000313" key="3">
    <source>
        <dbReference type="Proteomes" id="UP000626109"/>
    </source>
</evidence>
<reference evidence="2" key="1">
    <citation type="submission" date="2021-02" db="EMBL/GenBank/DDBJ databases">
        <authorList>
            <person name="Dougan E. K."/>
            <person name="Rhodes N."/>
            <person name="Thang M."/>
            <person name="Chan C."/>
        </authorList>
    </citation>
    <scope>NUCLEOTIDE SEQUENCE</scope>
</reference>
<comment type="caution">
    <text evidence="2">The sequence shown here is derived from an EMBL/GenBank/DDBJ whole genome shotgun (WGS) entry which is preliminary data.</text>
</comment>
<dbReference type="AlphaFoldDB" id="A0A813HRV4"/>
<accession>A0A813HRV4</accession>
<evidence type="ECO:0000256" key="1">
    <source>
        <dbReference type="SAM" id="MobiDB-lite"/>
    </source>
</evidence>
<organism evidence="2 3">
    <name type="scientific">Polarella glacialis</name>
    <name type="common">Dinoflagellate</name>
    <dbReference type="NCBI Taxonomy" id="89957"/>
    <lineage>
        <taxon>Eukaryota</taxon>
        <taxon>Sar</taxon>
        <taxon>Alveolata</taxon>
        <taxon>Dinophyceae</taxon>
        <taxon>Suessiales</taxon>
        <taxon>Suessiaceae</taxon>
        <taxon>Polarella</taxon>
    </lineage>
</organism>
<name>A0A813HRV4_POLGL</name>
<dbReference type="EMBL" id="CAJNNW010001671">
    <property type="protein sequence ID" value="CAE8640229.1"/>
    <property type="molecule type" value="Genomic_DNA"/>
</dbReference>
<sequence length="111" mass="12158">MARALRMDLSEELVRRPLKSKTSVRVEVAGRPLSCFHGGHLIRLDEFVEDLCEAVKQFFVEATRSSRTGHPGLPEGQAEALPESLPHVHSERAATSSTLPAAPPLSVTEFL</sequence>
<feature type="region of interest" description="Disordered" evidence="1">
    <location>
        <begin position="65"/>
        <end position="111"/>
    </location>
</feature>
<dbReference type="Proteomes" id="UP000626109">
    <property type="component" value="Unassembled WGS sequence"/>
</dbReference>
<proteinExistence type="predicted"/>